<comment type="similarity">
    <text evidence="2">Belongs to the peptidase S1 family.</text>
</comment>
<keyword evidence="9" id="KW-0732">Signal</keyword>
<accession>A0AAN7PPC4</accession>
<evidence type="ECO:0000313" key="11">
    <source>
        <dbReference type="EMBL" id="KAK4873169.1"/>
    </source>
</evidence>
<dbReference type="InterPro" id="IPR001254">
    <property type="entry name" value="Trypsin_dom"/>
</dbReference>
<dbReference type="CDD" id="cd00190">
    <property type="entry name" value="Tryp_SPc"/>
    <property type="match status" value="1"/>
</dbReference>
<dbReference type="PROSITE" id="PS00135">
    <property type="entry name" value="TRYPSIN_SER"/>
    <property type="match status" value="1"/>
</dbReference>
<keyword evidence="7" id="KW-1015">Disulfide bond</keyword>
<comment type="subcellular location">
    <subcellularLocation>
        <location evidence="1">Secreted</location>
    </subcellularLocation>
</comment>
<dbReference type="PROSITE" id="PS00134">
    <property type="entry name" value="TRYPSIN_HIS"/>
    <property type="match status" value="1"/>
</dbReference>
<dbReference type="PANTHER" id="PTHR24276">
    <property type="entry name" value="POLYSERASE-RELATED"/>
    <property type="match status" value="1"/>
</dbReference>
<evidence type="ECO:0000256" key="1">
    <source>
        <dbReference type="ARBA" id="ARBA00004613"/>
    </source>
</evidence>
<evidence type="ECO:0000256" key="7">
    <source>
        <dbReference type="ARBA" id="ARBA00023157"/>
    </source>
</evidence>
<dbReference type="FunFam" id="2.40.10.10:FF:000047">
    <property type="entry name" value="Trypsin eta"/>
    <property type="match status" value="1"/>
</dbReference>
<feature type="chain" id="PRO_5043055785" description="Peptidase S1 domain-containing protein" evidence="9">
    <location>
        <begin position="16"/>
        <end position="249"/>
    </location>
</feature>
<evidence type="ECO:0000313" key="12">
    <source>
        <dbReference type="Proteomes" id="UP001353858"/>
    </source>
</evidence>
<reference evidence="12" key="1">
    <citation type="submission" date="2023-01" db="EMBL/GenBank/DDBJ databases">
        <title>Key to firefly adult light organ development and bioluminescence: homeobox transcription factors regulate luciferase expression and transportation to peroxisome.</title>
        <authorList>
            <person name="Fu X."/>
        </authorList>
    </citation>
    <scope>NUCLEOTIDE SEQUENCE [LARGE SCALE GENOMIC DNA]</scope>
</reference>
<dbReference type="InterPro" id="IPR018114">
    <property type="entry name" value="TRYPSIN_HIS"/>
</dbReference>
<dbReference type="GO" id="GO:0004252">
    <property type="term" value="F:serine-type endopeptidase activity"/>
    <property type="evidence" value="ECO:0007669"/>
    <property type="project" value="InterPro"/>
</dbReference>
<evidence type="ECO:0000256" key="2">
    <source>
        <dbReference type="ARBA" id="ARBA00007664"/>
    </source>
</evidence>
<dbReference type="GO" id="GO:0016485">
    <property type="term" value="P:protein processing"/>
    <property type="evidence" value="ECO:0007669"/>
    <property type="project" value="UniProtKB-ARBA"/>
</dbReference>
<evidence type="ECO:0000256" key="5">
    <source>
        <dbReference type="ARBA" id="ARBA00022801"/>
    </source>
</evidence>
<evidence type="ECO:0000259" key="10">
    <source>
        <dbReference type="PROSITE" id="PS50240"/>
    </source>
</evidence>
<comment type="caution">
    <text evidence="11">The sequence shown here is derived from an EMBL/GenBank/DDBJ whole genome shotgun (WGS) entry which is preliminary data.</text>
</comment>
<dbReference type="Gene3D" id="2.40.10.10">
    <property type="entry name" value="Trypsin-like serine proteases"/>
    <property type="match status" value="2"/>
</dbReference>
<evidence type="ECO:0000256" key="3">
    <source>
        <dbReference type="ARBA" id="ARBA00022525"/>
    </source>
</evidence>
<organism evidence="11 12">
    <name type="scientific">Aquatica leii</name>
    <dbReference type="NCBI Taxonomy" id="1421715"/>
    <lineage>
        <taxon>Eukaryota</taxon>
        <taxon>Metazoa</taxon>
        <taxon>Ecdysozoa</taxon>
        <taxon>Arthropoda</taxon>
        <taxon>Hexapoda</taxon>
        <taxon>Insecta</taxon>
        <taxon>Pterygota</taxon>
        <taxon>Neoptera</taxon>
        <taxon>Endopterygota</taxon>
        <taxon>Coleoptera</taxon>
        <taxon>Polyphaga</taxon>
        <taxon>Elateriformia</taxon>
        <taxon>Elateroidea</taxon>
        <taxon>Lampyridae</taxon>
        <taxon>Luciolinae</taxon>
        <taxon>Aquatica</taxon>
    </lineage>
</organism>
<sequence>MKYLLVIAFATCGFAHTIGRSLVEDKIVGGTLASPGQFPYQISERLYGSHFCGGSIINKYTILTAAHCVDGTDPKGLNIVVGSNKLNQGGMWYYVSRYTMHANWNPATVINDIAVIKLIAPIQYTTYVKAIAIDTNFTPGGSPCVLSGWGYTSYPGTTPNDLLYLKAKVVDLNQCRKDLPPSDFPILDSNICAFSSEGIGACSGDSGGPLVSNNKQIGVTSWVFLCAVGVPDVYTRVSYYSSWIEAQAQ</sequence>
<dbReference type="GO" id="GO:0005576">
    <property type="term" value="C:extracellular region"/>
    <property type="evidence" value="ECO:0007669"/>
    <property type="project" value="UniProtKB-SubCell"/>
</dbReference>
<proteinExistence type="inferred from homology"/>
<keyword evidence="6 8" id="KW-0720">Serine protease</keyword>
<evidence type="ECO:0000256" key="8">
    <source>
        <dbReference type="RuleBase" id="RU363034"/>
    </source>
</evidence>
<name>A0AAN7PPC4_9COLE</name>
<evidence type="ECO:0000256" key="9">
    <source>
        <dbReference type="SAM" id="SignalP"/>
    </source>
</evidence>
<dbReference type="InterPro" id="IPR050430">
    <property type="entry name" value="Peptidase_S1"/>
</dbReference>
<dbReference type="InterPro" id="IPR043504">
    <property type="entry name" value="Peptidase_S1_PA_chymotrypsin"/>
</dbReference>
<evidence type="ECO:0000256" key="4">
    <source>
        <dbReference type="ARBA" id="ARBA00022670"/>
    </source>
</evidence>
<dbReference type="InterPro" id="IPR033116">
    <property type="entry name" value="TRYPSIN_SER"/>
</dbReference>
<dbReference type="PANTHER" id="PTHR24276:SF96">
    <property type="entry name" value="PEPTIDASE S1 DOMAIN-CONTAINING PROTEIN"/>
    <property type="match status" value="1"/>
</dbReference>
<dbReference type="EMBL" id="JARPUR010000007">
    <property type="protein sequence ID" value="KAK4873169.1"/>
    <property type="molecule type" value="Genomic_DNA"/>
</dbReference>
<dbReference type="Proteomes" id="UP001353858">
    <property type="component" value="Unassembled WGS sequence"/>
</dbReference>
<dbReference type="PRINTS" id="PR00722">
    <property type="entry name" value="CHYMOTRYPSIN"/>
</dbReference>
<dbReference type="InterPro" id="IPR009003">
    <property type="entry name" value="Peptidase_S1_PA"/>
</dbReference>
<dbReference type="PROSITE" id="PS50240">
    <property type="entry name" value="TRYPSIN_DOM"/>
    <property type="match status" value="1"/>
</dbReference>
<gene>
    <name evidence="11" type="ORF">RN001_015198</name>
</gene>
<dbReference type="Pfam" id="PF00089">
    <property type="entry name" value="Trypsin"/>
    <property type="match status" value="1"/>
</dbReference>
<feature type="domain" description="Peptidase S1" evidence="10">
    <location>
        <begin position="27"/>
        <end position="249"/>
    </location>
</feature>
<keyword evidence="4 8" id="KW-0645">Protease</keyword>
<dbReference type="InterPro" id="IPR001314">
    <property type="entry name" value="Peptidase_S1A"/>
</dbReference>
<keyword evidence="3" id="KW-0964">Secreted</keyword>
<keyword evidence="12" id="KW-1185">Reference proteome</keyword>
<feature type="signal peptide" evidence="9">
    <location>
        <begin position="1"/>
        <end position="15"/>
    </location>
</feature>
<dbReference type="SUPFAM" id="SSF50494">
    <property type="entry name" value="Trypsin-like serine proteases"/>
    <property type="match status" value="1"/>
</dbReference>
<protein>
    <recommendedName>
        <fullName evidence="10">Peptidase S1 domain-containing protein</fullName>
    </recommendedName>
</protein>
<dbReference type="SMART" id="SM00020">
    <property type="entry name" value="Tryp_SPc"/>
    <property type="match status" value="1"/>
</dbReference>
<keyword evidence="5 8" id="KW-0378">Hydrolase</keyword>
<dbReference type="AlphaFoldDB" id="A0AAN7PPC4"/>
<evidence type="ECO:0000256" key="6">
    <source>
        <dbReference type="ARBA" id="ARBA00022825"/>
    </source>
</evidence>